<dbReference type="AlphaFoldDB" id="A0A7U8C125"/>
<dbReference type="Gene3D" id="3.30.70.970">
    <property type="entry name" value="RraB-like"/>
    <property type="match status" value="1"/>
</dbReference>
<sequence>MRKLLISLMAMLGFSGVQAAEFPPNVEMNAKTIQALIDAGSDPSKPHPLEHHFYCFSSDLLKKLMAKGESLGYRVANVGDNVHDGTHYWYGDLIKETVLDIKVINSENSLMLKLASEFDADYDGWGTPVVE</sequence>
<evidence type="ECO:0000256" key="1">
    <source>
        <dbReference type="SAM" id="SignalP"/>
    </source>
</evidence>
<feature type="signal peptide" evidence="1">
    <location>
        <begin position="1"/>
        <end position="19"/>
    </location>
</feature>
<accession>A0A7U8C125</accession>
<keyword evidence="1" id="KW-0732">Signal</keyword>
<evidence type="ECO:0000313" key="4">
    <source>
        <dbReference type="Proteomes" id="UP000002171"/>
    </source>
</evidence>
<gene>
    <name evidence="3" type="ORF">MED92_11629</name>
</gene>
<name>A0A7U8C125_NEPCE</name>
<feature type="domain" description="Regulator of ribonuclease activity B" evidence="2">
    <location>
        <begin position="27"/>
        <end position="127"/>
    </location>
</feature>
<reference evidence="3 4" key="1">
    <citation type="submission" date="2006-02" db="EMBL/GenBank/DDBJ databases">
        <authorList>
            <person name="Pinhassi J."/>
            <person name="Pedros-Alio C."/>
            <person name="Ferriera S."/>
            <person name="Johnson J."/>
            <person name="Kravitz S."/>
            <person name="Halpern A."/>
            <person name="Remington K."/>
            <person name="Beeson K."/>
            <person name="Tran B."/>
            <person name="Rogers Y.-H."/>
            <person name="Friedman R."/>
            <person name="Venter J.C."/>
        </authorList>
    </citation>
    <scope>NUCLEOTIDE SEQUENCE [LARGE SCALE GENOMIC DNA]</scope>
    <source>
        <strain evidence="3 4">MED92</strain>
    </source>
</reference>
<evidence type="ECO:0000259" key="2">
    <source>
        <dbReference type="Pfam" id="PF06877"/>
    </source>
</evidence>
<dbReference type="EMBL" id="AAOW01000044">
    <property type="protein sequence ID" value="EAR59565.1"/>
    <property type="molecule type" value="Genomic_DNA"/>
</dbReference>
<dbReference type="Proteomes" id="UP000002171">
    <property type="component" value="Unassembled WGS sequence"/>
</dbReference>
<feature type="chain" id="PRO_5031336975" description="Regulator of ribonuclease activity B domain-containing protein" evidence="1">
    <location>
        <begin position="20"/>
        <end position="131"/>
    </location>
</feature>
<dbReference type="OrthoDB" id="7065464at2"/>
<evidence type="ECO:0000313" key="3">
    <source>
        <dbReference type="EMBL" id="EAR59565.1"/>
    </source>
</evidence>
<protein>
    <recommendedName>
        <fullName evidence="2">Regulator of ribonuclease activity B domain-containing protein</fullName>
    </recommendedName>
</protein>
<organism evidence="3 4">
    <name type="scientific">Neptuniibacter caesariensis</name>
    <dbReference type="NCBI Taxonomy" id="207954"/>
    <lineage>
        <taxon>Bacteria</taxon>
        <taxon>Pseudomonadati</taxon>
        <taxon>Pseudomonadota</taxon>
        <taxon>Gammaproteobacteria</taxon>
        <taxon>Oceanospirillales</taxon>
        <taxon>Oceanospirillaceae</taxon>
        <taxon>Neptuniibacter</taxon>
    </lineage>
</organism>
<comment type="caution">
    <text evidence="3">The sequence shown here is derived from an EMBL/GenBank/DDBJ whole genome shotgun (WGS) entry which is preliminary data.</text>
</comment>
<dbReference type="SUPFAM" id="SSF89946">
    <property type="entry name" value="Hypothetical protein VC0424"/>
    <property type="match status" value="1"/>
</dbReference>
<proteinExistence type="predicted"/>
<dbReference type="Pfam" id="PF06877">
    <property type="entry name" value="RraB"/>
    <property type="match status" value="1"/>
</dbReference>
<keyword evidence="4" id="KW-1185">Reference proteome</keyword>
<dbReference type="InterPro" id="IPR036701">
    <property type="entry name" value="RraB-like_sf"/>
</dbReference>
<dbReference type="RefSeq" id="WP_007019986.1">
    <property type="nucleotide sequence ID" value="NZ_CH724125.1"/>
</dbReference>
<dbReference type="InterPro" id="IPR009671">
    <property type="entry name" value="RraB_dom"/>
</dbReference>